<evidence type="ECO:0000256" key="4">
    <source>
        <dbReference type="ARBA" id="ARBA00023239"/>
    </source>
</evidence>
<dbReference type="InterPro" id="IPR050376">
    <property type="entry name" value="Pterin-4-alpha-carb_dehyd"/>
</dbReference>
<organism evidence="5 6">
    <name type="scientific">Janthinobacterium lividum</name>
    <dbReference type="NCBI Taxonomy" id="29581"/>
    <lineage>
        <taxon>Bacteria</taxon>
        <taxon>Pseudomonadati</taxon>
        <taxon>Pseudomonadota</taxon>
        <taxon>Betaproteobacteria</taxon>
        <taxon>Burkholderiales</taxon>
        <taxon>Oxalobacteraceae</taxon>
        <taxon>Janthinobacterium</taxon>
    </lineage>
</organism>
<dbReference type="EMBL" id="LFKP01000010">
    <property type="protein sequence ID" value="OHV95561.1"/>
    <property type="molecule type" value="Genomic_DNA"/>
</dbReference>
<dbReference type="Proteomes" id="UP000179840">
    <property type="component" value="Unassembled WGS sequence"/>
</dbReference>
<dbReference type="Gene3D" id="3.30.1360.20">
    <property type="entry name" value="Transcriptional coactivator/pterin dehydratase"/>
    <property type="match status" value="1"/>
</dbReference>
<dbReference type="AlphaFoldDB" id="A0A1S1U7E3"/>
<evidence type="ECO:0000256" key="3">
    <source>
        <dbReference type="ARBA" id="ARBA00013252"/>
    </source>
</evidence>
<dbReference type="GO" id="GO:0006729">
    <property type="term" value="P:tetrahydrobiopterin biosynthetic process"/>
    <property type="evidence" value="ECO:0007669"/>
    <property type="project" value="InterPro"/>
</dbReference>
<dbReference type="PANTHER" id="PTHR42805">
    <property type="entry name" value="PTERIN-4-ALPHA-CARBINOLAMINE DEHYDRATASE-RELATED"/>
    <property type="match status" value="1"/>
</dbReference>
<dbReference type="GO" id="GO:0008124">
    <property type="term" value="F:4-alpha-hydroxytetrahydrobiopterin dehydratase activity"/>
    <property type="evidence" value="ECO:0007669"/>
    <property type="project" value="UniProtKB-EC"/>
</dbReference>
<accession>A0A1S1U7E3</accession>
<proteinExistence type="inferred from homology"/>
<reference evidence="5 6" key="1">
    <citation type="submission" date="2015-06" db="EMBL/GenBank/DDBJ databases">
        <title>Draft genome sequencing of a biphenyl-degrading bacterium, Janthinobacterium lividum MEG1.</title>
        <authorList>
            <person name="Shimodaira J."/>
            <person name="Hatta T."/>
        </authorList>
    </citation>
    <scope>NUCLEOTIDE SEQUENCE [LARGE SCALE GENOMIC DNA]</scope>
    <source>
        <strain evidence="5 6">MEG1</strain>
    </source>
</reference>
<comment type="caution">
    <text evidence="5">The sequence shown here is derived from an EMBL/GenBank/DDBJ whole genome shotgun (WGS) entry which is preliminary data.</text>
</comment>
<gene>
    <name evidence="5" type="ORF">AKG95_20735</name>
</gene>
<comment type="similarity">
    <text evidence="2">Belongs to the pterin-4-alpha-carbinolamine dehydratase family.</text>
</comment>
<evidence type="ECO:0000313" key="6">
    <source>
        <dbReference type="Proteomes" id="UP000179840"/>
    </source>
</evidence>
<dbReference type="Pfam" id="PF01329">
    <property type="entry name" value="Pterin_4a"/>
    <property type="match status" value="1"/>
</dbReference>
<sequence length="121" mass="13367">MNTPSTSQDLSQLSCAPRQQALGDTDIATLHALLPQWTVQNGKLCRDFGFKNYYQTLAFVNALAYMTHTQDHHPELIITYKTCAVRYDTHSVNQGAGGLSENDFICAAKADLIYQSSQVAP</sequence>
<protein>
    <recommendedName>
        <fullName evidence="3">4a-hydroxytetrahydrobiopterin dehydratase</fullName>
        <ecNumber evidence="3">4.2.1.96</ecNumber>
    </recommendedName>
</protein>
<evidence type="ECO:0000256" key="1">
    <source>
        <dbReference type="ARBA" id="ARBA00001554"/>
    </source>
</evidence>
<name>A0A1S1U7E3_9BURK</name>
<dbReference type="RefSeq" id="WP_071078777.1">
    <property type="nucleotide sequence ID" value="NZ_LFKP01000010.1"/>
</dbReference>
<dbReference type="InterPro" id="IPR001533">
    <property type="entry name" value="Pterin_deHydtase"/>
</dbReference>
<dbReference type="SUPFAM" id="SSF55248">
    <property type="entry name" value="PCD-like"/>
    <property type="match status" value="1"/>
</dbReference>
<keyword evidence="4" id="KW-0456">Lyase</keyword>
<comment type="catalytic activity">
    <reaction evidence="1">
        <text>(4aS,6R)-4a-hydroxy-L-erythro-5,6,7,8-tetrahydrobiopterin = (6R)-L-erythro-6,7-dihydrobiopterin + H2O</text>
        <dbReference type="Rhea" id="RHEA:11920"/>
        <dbReference type="ChEBI" id="CHEBI:15377"/>
        <dbReference type="ChEBI" id="CHEBI:15642"/>
        <dbReference type="ChEBI" id="CHEBI:43120"/>
        <dbReference type="EC" id="4.2.1.96"/>
    </reaction>
</comment>
<dbReference type="PANTHER" id="PTHR42805:SF1">
    <property type="entry name" value="PTERIN-4-ALPHA-CARBINOLAMINE DEHYDRATASE-RELATED"/>
    <property type="match status" value="1"/>
</dbReference>
<dbReference type="InterPro" id="IPR036428">
    <property type="entry name" value="PCD_sf"/>
</dbReference>
<evidence type="ECO:0000256" key="2">
    <source>
        <dbReference type="ARBA" id="ARBA00006472"/>
    </source>
</evidence>
<dbReference type="EC" id="4.2.1.96" evidence="3"/>
<evidence type="ECO:0000313" key="5">
    <source>
        <dbReference type="EMBL" id="OHV95561.1"/>
    </source>
</evidence>